<organism evidence="1 2">
    <name type="scientific">Rubroshorea leprosula</name>
    <dbReference type="NCBI Taxonomy" id="152421"/>
    <lineage>
        <taxon>Eukaryota</taxon>
        <taxon>Viridiplantae</taxon>
        <taxon>Streptophyta</taxon>
        <taxon>Embryophyta</taxon>
        <taxon>Tracheophyta</taxon>
        <taxon>Spermatophyta</taxon>
        <taxon>Magnoliopsida</taxon>
        <taxon>eudicotyledons</taxon>
        <taxon>Gunneridae</taxon>
        <taxon>Pentapetalae</taxon>
        <taxon>rosids</taxon>
        <taxon>malvids</taxon>
        <taxon>Malvales</taxon>
        <taxon>Dipterocarpaceae</taxon>
        <taxon>Rubroshorea</taxon>
    </lineage>
</organism>
<gene>
    <name evidence="1" type="ORF">SLEP1_g44274</name>
</gene>
<dbReference type="Proteomes" id="UP001054252">
    <property type="component" value="Unassembled WGS sequence"/>
</dbReference>
<dbReference type="AlphaFoldDB" id="A0AAV5LFS6"/>
<dbReference type="EMBL" id="BPVZ01000114">
    <property type="protein sequence ID" value="GKV36106.1"/>
    <property type="molecule type" value="Genomic_DNA"/>
</dbReference>
<accession>A0AAV5LFS6</accession>
<name>A0AAV5LFS6_9ROSI</name>
<reference evidence="1 2" key="1">
    <citation type="journal article" date="2021" name="Commun. Biol.">
        <title>The genome of Shorea leprosula (Dipterocarpaceae) highlights the ecological relevance of drought in aseasonal tropical rainforests.</title>
        <authorList>
            <person name="Ng K.K.S."/>
            <person name="Kobayashi M.J."/>
            <person name="Fawcett J.A."/>
            <person name="Hatakeyama M."/>
            <person name="Paape T."/>
            <person name="Ng C.H."/>
            <person name="Ang C.C."/>
            <person name="Tnah L.H."/>
            <person name="Lee C.T."/>
            <person name="Nishiyama T."/>
            <person name="Sese J."/>
            <person name="O'Brien M.J."/>
            <person name="Copetti D."/>
            <person name="Mohd Noor M.I."/>
            <person name="Ong R.C."/>
            <person name="Putra M."/>
            <person name="Sireger I.Z."/>
            <person name="Indrioko S."/>
            <person name="Kosugi Y."/>
            <person name="Izuno A."/>
            <person name="Isagi Y."/>
            <person name="Lee S.L."/>
            <person name="Shimizu K.K."/>
        </authorList>
    </citation>
    <scope>NUCLEOTIDE SEQUENCE [LARGE SCALE GENOMIC DNA]</scope>
    <source>
        <strain evidence="1">214</strain>
    </source>
</reference>
<evidence type="ECO:0000313" key="1">
    <source>
        <dbReference type="EMBL" id="GKV36106.1"/>
    </source>
</evidence>
<comment type="caution">
    <text evidence="1">The sequence shown here is derived from an EMBL/GenBank/DDBJ whole genome shotgun (WGS) entry which is preliminary data.</text>
</comment>
<sequence length="70" mass="8094">MISSLPPPSLRCFEDRQNNLIKQAIPPKPWTKQGMRKDELEAKPLLLDTIYAPNTITKMDSYTHSLNLRK</sequence>
<evidence type="ECO:0000313" key="2">
    <source>
        <dbReference type="Proteomes" id="UP001054252"/>
    </source>
</evidence>
<keyword evidence="2" id="KW-1185">Reference proteome</keyword>
<proteinExistence type="predicted"/>
<protein>
    <submittedName>
        <fullName evidence="1">Uncharacterized protein</fullName>
    </submittedName>
</protein>